<evidence type="ECO:0000313" key="2">
    <source>
        <dbReference type="Proteomes" id="UP001153461"/>
    </source>
</evidence>
<name>A0A9W4MY78_PENNA</name>
<dbReference type="AlphaFoldDB" id="A0A9W4MY78"/>
<gene>
    <name evidence="1" type="ORF">PNAL_LOCUS6281</name>
</gene>
<accession>A0A9W4MY78</accession>
<evidence type="ECO:0000313" key="1">
    <source>
        <dbReference type="EMBL" id="CAG8158009.1"/>
    </source>
</evidence>
<organism evidence="1 2">
    <name type="scientific">Penicillium nalgiovense</name>
    <dbReference type="NCBI Taxonomy" id="60175"/>
    <lineage>
        <taxon>Eukaryota</taxon>
        <taxon>Fungi</taxon>
        <taxon>Dikarya</taxon>
        <taxon>Ascomycota</taxon>
        <taxon>Pezizomycotina</taxon>
        <taxon>Eurotiomycetes</taxon>
        <taxon>Eurotiomycetidae</taxon>
        <taxon>Eurotiales</taxon>
        <taxon>Aspergillaceae</taxon>
        <taxon>Penicillium</taxon>
    </lineage>
</organism>
<protein>
    <submittedName>
        <fullName evidence="1">Uncharacterized protein</fullName>
    </submittedName>
</protein>
<comment type="caution">
    <text evidence="1">The sequence shown here is derived from an EMBL/GenBank/DDBJ whole genome shotgun (WGS) entry which is preliminary data.</text>
</comment>
<dbReference type="Proteomes" id="UP001153461">
    <property type="component" value="Unassembled WGS sequence"/>
</dbReference>
<reference evidence="1" key="1">
    <citation type="submission" date="2021-07" db="EMBL/GenBank/DDBJ databases">
        <authorList>
            <person name="Branca A.L. A."/>
        </authorList>
    </citation>
    <scope>NUCLEOTIDE SEQUENCE</scope>
</reference>
<proteinExistence type="predicted"/>
<dbReference type="OrthoDB" id="4525710at2759"/>
<dbReference type="EMBL" id="CAJVNV010000323">
    <property type="protein sequence ID" value="CAG8158009.1"/>
    <property type="molecule type" value="Genomic_DNA"/>
</dbReference>
<sequence length="133" mass="14943">MKTLKLPREAEEIRKEIKQMIPETALPPKQFNPTQAELLNEDENGNRRYGGDLLALKIAVLTGGMKIGTGWKWRVLYWSKAAKLINERKQGYLIPLKDIDLNPGGKLHEGDYIDVTNEPELSSEAAAVFIVPS</sequence>